<dbReference type="AlphaFoldDB" id="A0A7M7LTL2"/>
<dbReference type="GeneID" id="100891091"/>
<dbReference type="InParanoid" id="A0A7M7LTL2"/>
<dbReference type="EnsemblMetazoa" id="XM_011678628">
    <property type="protein sequence ID" value="XP_011676930"/>
    <property type="gene ID" value="LOC100891091"/>
</dbReference>
<dbReference type="RefSeq" id="XP_011676930.2">
    <property type="nucleotide sequence ID" value="XM_011678628.2"/>
</dbReference>
<accession>A0A7M7LTL2</accession>
<proteinExistence type="predicted"/>
<name>A0A7M7LTL2_STRPU</name>
<dbReference type="OrthoDB" id="10064600at2759"/>
<keyword evidence="2" id="KW-1185">Reference proteome</keyword>
<dbReference type="KEGG" id="spu:100891091"/>
<protein>
    <submittedName>
        <fullName evidence="1">Uncharacterized protein</fullName>
    </submittedName>
</protein>
<organism evidence="1 2">
    <name type="scientific">Strongylocentrotus purpuratus</name>
    <name type="common">Purple sea urchin</name>
    <dbReference type="NCBI Taxonomy" id="7668"/>
    <lineage>
        <taxon>Eukaryota</taxon>
        <taxon>Metazoa</taxon>
        <taxon>Echinodermata</taxon>
        <taxon>Eleutherozoa</taxon>
        <taxon>Echinozoa</taxon>
        <taxon>Echinoidea</taxon>
        <taxon>Euechinoidea</taxon>
        <taxon>Echinacea</taxon>
        <taxon>Camarodonta</taxon>
        <taxon>Echinidea</taxon>
        <taxon>Strongylocentrotidae</taxon>
        <taxon>Strongylocentrotus</taxon>
    </lineage>
</organism>
<evidence type="ECO:0000313" key="1">
    <source>
        <dbReference type="EnsemblMetazoa" id="XP_011676930"/>
    </source>
</evidence>
<evidence type="ECO:0000313" key="2">
    <source>
        <dbReference type="Proteomes" id="UP000007110"/>
    </source>
</evidence>
<reference evidence="2" key="1">
    <citation type="submission" date="2015-02" db="EMBL/GenBank/DDBJ databases">
        <title>Genome sequencing for Strongylocentrotus purpuratus.</title>
        <authorList>
            <person name="Murali S."/>
            <person name="Liu Y."/>
            <person name="Vee V."/>
            <person name="English A."/>
            <person name="Wang M."/>
            <person name="Skinner E."/>
            <person name="Han Y."/>
            <person name="Muzny D.M."/>
            <person name="Worley K.C."/>
            <person name="Gibbs R.A."/>
        </authorList>
    </citation>
    <scope>NUCLEOTIDE SEQUENCE</scope>
</reference>
<dbReference type="OMA" id="ATHVQLI"/>
<dbReference type="Proteomes" id="UP000007110">
    <property type="component" value="Unassembled WGS sequence"/>
</dbReference>
<sequence length="309" mass="34896">MSQFFFWSPEEAAEKQVLQIGASACGATGVINVLRVLDLPSSVEEVAPHINTRLRAEDAPVIEYLHSRSVAGTTHEELIAGLEKSSQSKVFARFFPFHPRRDVNLSDWLKGWMRQGVVGLATLNLQRAVPQGYQVPDAWHHQMIYGVEDNKIYMCNPVVAESHADVMEQLCSESVLLIRRSDIMKRYSAEEDLRKIEVHPDMRWREMKVSDQVYKIIDEDMAIPLPKTAAYDVLRDCLFTSHVTIPAAYQSGITLCVRQDNIEACQRLTDAKQLPILESRKNEEEEEVEVVITSKRTEDSASGAASLIP</sequence>
<reference evidence="1" key="2">
    <citation type="submission" date="2021-01" db="UniProtKB">
        <authorList>
            <consortium name="EnsemblMetazoa"/>
        </authorList>
    </citation>
    <scope>IDENTIFICATION</scope>
</reference>